<evidence type="ECO:0000313" key="2">
    <source>
        <dbReference type="EMBL" id="KAL3855433.1"/>
    </source>
</evidence>
<evidence type="ECO:0000256" key="1">
    <source>
        <dbReference type="SAM" id="Phobius"/>
    </source>
</evidence>
<protein>
    <submittedName>
        <fullName evidence="2">Uncharacterized protein</fullName>
    </submittedName>
</protein>
<feature type="transmembrane region" description="Helical" evidence="1">
    <location>
        <begin position="166"/>
        <end position="191"/>
    </location>
</feature>
<organism evidence="2 3">
    <name type="scientific">Sinanodonta woodiana</name>
    <name type="common">Chinese pond mussel</name>
    <name type="synonym">Anodonta woodiana</name>
    <dbReference type="NCBI Taxonomy" id="1069815"/>
    <lineage>
        <taxon>Eukaryota</taxon>
        <taxon>Metazoa</taxon>
        <taxon>Spiralia</taxon>
        <taxon>Lophotrochozoa</taxon>
        <taxon>Mollusca</taxon>
        <taxon>Bivalvia</taxon>
        <taxon>Autobranchia</taxon>
        <taxon>Heteroconchia</taxon>
        <taxon>Palaeoheterodonta</taxon>
        <taxon>Unionida</taxon>
        <taxon>Unionoidea</taxon>
        <taxon>Unionidae</taxon>
        <taxon>Unioninae</taxon>
        <taxon>Sinanodonta</taxon>
    </lineage>
</organism>
<accession>A0ABD3V4E5</accession>
<dbReference type="AlphaFoldDB" id="A0ABD3V4E5"/>
<name>A0ABD3V4E5_SINWO</name>
<reference evidence="2 3" key="1">
    <citation type="submission" date="2024-11" db="EMBL/GenBank/DDBJ databases">
        <title>Chromosome-level genome assembly of the freshwater bivalve Anodonta woodiana.</title>
        <authorList>
            <person name="Chen X."/>
        </authorList>
    </citation>
    <scope>NUCLEOTIDE SEQUENCE [LARGE SCALE GENOMIC DNA]</scope>
    <source>
        <strain evidence="2">MN2024</strain>
        <tissue evidence="2">Gills</tissue>
    </source>
</reference>
<gene>
    <name evidence="2" type="ORF">ACJMK2_014644</name>
</gene>
<keyword evidence="1" id="KW-0472">Membrane</keyword>
<keyword evidence="1" id="KW-1133">Transmembrane helix</keyword>
<comment type="caution">
    <text evidence="2">The sequence shown here is derived from an EMBL/GenBank/DDBJ whole genome shotgun (WGS) entry which is preliminary data.</text>
</comment>
<keyword evidence="1" id="KW-0812">Transmembrane</keyword>
<evidence type="ECO:0000313" key="3">
    <source>
        <dbReference type="Proteomes" id="UP001634394"/>
    </source>
</evidence>
<sequence>MKIPVSVYVWECQYGTPFSFGHASISLSDGTYISWWPTQKSSLISKAFGTTGTYIRSLEEDISLQNNRRPEVFKLTSCVDEDAIQRWWRDFRTVSSYSGIYKNCCYVVFHALVSGTVFQLFPDDKRRYWKAISLWRQSHLKRFLNELRHRIEEHEERKLERFICSICHIIMVGLLGLVLSMILTFIIGLLYSLT</sequence>
<dbReference type="Proteomes" id="UP001634394">
    <property type="component" value="Unassembled WGS sequence"/>
</dbReference>
<proteinExistence type="predicted"/>
<dbReference type="EMBL" id="JBJQND010000014">
    <property type="protein sequence ID" value="KAL3855433.1"/>
    <property type="molecule type" value="Genomic_DNA"/>
</dbReference>
<keyword evidence="3" id="KW-1185">Reference proteome</keyword>